<dbReference type="EMBL" id="QRDW01000001">
    <property type="protein sequence ID" value="RED54378.1"/>
    <property type="molecule type" value="Genomic_DNA"/>
</dbReference>
<dbReference type="InterPro" id="IPR016181">
    <property type="entry name" value="Acyl_CoA_acyltransferase"/>
</dbReference>
<dbReference type="PANTHER" id="PTHR43441">
    <property type="entry name" value="RIBOSOMAL-PROTEIN-SERINE ACETYLTRANSFERASE"/>
    <property type="match status" value="1"/>
</dbReference>
<name>A0A3D9HXZ9_9PROT</name>
<dbReference type="FunFam" id="3.40.630.30:FF:000047">
    <property type="entry name" value="Acetyltransferase, GNAT family"/>
    <property type="match status" value="1"/>
</dbReference>
<organism evidence="2 3">
    <name type="scientific">Aestuariispira insulae</name>
    <dbReference type="NCBI Taxonomy" id="1461337"/>
    <lineage>
        <taxon>Bacteria</taxon>
        <taxon>Pseudomonadati</taxon>
        <taxon>Pseudomonadota</taxon>
        <taxon>Alphaproteobacteria</taxon>
        <taxon>Rhodospirillales</taxon>
        <taxon>Kiloniellaceae</taxon>
        <taxon>Aestuariispira</taxon>
    </lineage>
</organism>
<dbReference type="PANTHER" id="PTHR43441:SF2">
    <property type="entry name" value="FAMILY ACETYLTRANSFERASE, PUTATIVE (AFU_ORTHOLOGUE AFUA_7G00850)-RELATED"/>
    <property type="match status" value="1"/>
</dbReference>
<dbReference type="AlphaFoldDB" id="A0A3D9HXZ9"/>
<protein>
    <submittedName>
        <fullName evidence="2">RimJ/RimL family protein N-acetyltransferase</fullName>
    </submittedName>
</protein>
<dbReference type="PROSITE" id="PS51186">
    <property type="entry name" value="GNAT"/>
    <property type="match status" value="1"/>
</dbReference>
<dbReference type="Pfam" id="PF13302">
    <property type="entry name" value="Acetyltransf_3"/>
    <property type="match status" value="1"/>
</dbReference>
<dbReference type="RefSeq" id="WP_115935438.1">
    <property type="nucleotide sequence ID" value="NZ_QRDW01000001.1"/>
</dbReference>
<dbReference type="SUPFAM" id="SSF55729">
    <property type="entry name" value="Acyl-CoA N-acyltransferases (Nat)"/>
    <property type="match status" value="1"/>
</dbReference>
<sequence>MAYETNELGQPLDAPVPGWKACPRPTDEAFEGSWCRLEPLRPDHATGLFQANASDEDGAIWTYLPYGPFESEAAYADWIASVSGGTDPFFYAIIDLGTGKVTGVASYLRINPAMGSIEVGHINYSPLMQKTPAGTEAMYLMMRQAFSLGYRRYEWKCNALNEKSCKAARRLGFTPEGIHRQAGIYKGRNRDTAWFSILDSEWPAIQAEMERWLRSDNFDATGAQKSRLNCP</sequence>
<evidence type="ECO:0000313" key="2">
    <source>
        <dbReference type="EMBL" id="RED54378.1"/>
    </source>
</evidence>
<dbReference type="Proteomes" id="UP000256845">
    <property type="component" value="Unassembled WGS sequence"/>
</dbReference>
<reference evidence="2 3" key="1">
    <citation type="submission" date="2018-07" db="EMBL/GenBank/DDBJ databases">
        <title>Genomic Encyclopedia of Type Strains, Phase III (KMG-III): the genomes of soil and plant-associated and newly described type strains.</title>
        <authorList>
            <person name="Whitman W."/>
        </authorList>
    </citation>
    <scope>NUCLEOTIDE SEQUENCE [LARGE SCALE GENOMIC DNA]</scope>
    <source>
        <strain evidence="2 3">CECT 8488</strain>
    </source>
</reference>
<comment type="caution">
    <text evidence="2">The sequence shown here is derived from an EMBL/GenBank/DDBJ whole genome shotgun (WGS) entry which is preliminary data.</text>
</comment>
<proteinExistence type="predicted"/>
<dbReference type="GO" id="GO:0008999">
    <property type="term" value="F:protein-N-terminal-alanine acetyltransferase activity"/>
    <property type="evidence" value="ECO:0007669"/>
    <property type="project" value="TreeGrafter"/>
</dbReference>
<keyword evidence="3" id="KW-1185">Reference proteome</keyword>
<feature type="domain" description="N-acetyltransferase" evidence="1">
    <location>
        <begin position="35"/>
        <end position="191"/>
    </location>
</feature>
<dbReference type="OrthoDB" id="5295305at2"/>
<dbReference type="GO" id="GO:0005737">
    <property type="term" value="C:cytoplasm"/>
    <property type="evidence" value="ECO:0007669"/>
    <property type="project" value="TreeGrafter"/>
</dbReference>
<dbReference type="InterPro" id="IPR051908">
    <property type="entry name" value="Ribosomal_N-acetyltransferase"/>
</dbReference>
<evidence type="ECO:0000259" key="1">
    <source>
        <dbReference type="PROSITE" id="PS51186"/>
    </source>
</evidence>
<dbReference type="GO" id="GO:1990189">
    <property type="term" value="F:protein N-terminal-serine acetyltransferase activity"/>
    <property type="evidence" value="ECO:0007669"/>
    <property type="project" value="TreeGrafter"/>
</dbReference>
<gene>
    <name evidence="2" type="ORF">DFP90_1011181</name>
</gene>
<accession>A0A3D9HXZ9</accession>
<dbReference type="InterPro" id="IPR000182">
    <property type="entry name" value="GNAT_dom"/>
</dbReference>
<evidence type="ECO:0000313" key="3">
    <source>
        <dbReference type="Proteomes" id="UP000256845"/>
    </source>
</evidence>
<keyword evidence="2" id="KW-0808">Transferase</keyword>
<dbReference type="Gene3D" id="3.40.630.30">
    <property type="match status" value="1"/>
</dbReference>